<gene>
    <name evidence="2" type="ORF">IRI77_02805</name>
</gene>
<dbReference type="RefSeq" id="WP_194450572.1">
    <property type="nucleotide sequence ID" value="NZ_CP063849.1"/>
</dbReference>
<dbReference type="Pfam" id="PF25021">
    <property type="entry name" value="TEN_NHL"/>
    <property type="match status" value="3"/>
</dbReference>
<organism evidence="2 3">
    <name type="scientific">Paludibaculum fermentans</name>
    <dbReference type="NCBI Taxonomy" id="1473598"/>
    <lineage>
        <taxon>Bacteria</taxon>
        <taxon>Pseudomonadati</taxon>
        <taxon>Acidobacteriota</taxon>
        <taxon>Terriglobia</taxon>
        <taxon>Bryobacterales</taxon>
        <taxon>Bryobacteraceae</taxon>
        <taxon>Paludibaculum</taxon>
    </lineage>
</organism>
<evidence type="ECO:0000313" key="3">
    <source>
        <dbReference type="Proteomes" id="UP000593892"/>
    </source>
</evidence>
<keyword evidence="3" id="KW-1185">Reference proteome</keyword>
<dbReference type="AlphaFoldDB" id="A0A7S7NSK0"/>
<feature type="domain" description="Teneurin NHL" evidence="1">
    <location>
        <begin position="294"/>
        <end position="346"/>
    </location>
</feature>
<feature type="domain" description="Teneurin NHL" evidence="1">
    <location>
        <begin position="423"/>
        <end position="525"/>
    </location>
</feature>
<reference evidence="2 3" key="1">
    <citation type="submission" date="2020-10" db="EMBL/GenBank/DDBJ databases">
        <title>Complete genome sequence of Paludibaculum fermentans P105T, a facultatively anaerobic acidobacterium capable of dissimilatory Fe(III) reduction.</title>
        <authorList>
            <person name="Dedysh S.N."/>
            <person name="Beletsky A.V."/>
            <person name="Kulichevskaya I.S."/>
            <person name="Mardanov A.V."/>
            <person name="Ravin N.V."/>
        </authorList>
    </citation>
    <scope>NUCLEOTIDE SEQUENCE [LARGE SCALE GENOMIC DNA]</scope>
    <source>
        <strain evidence="2 3">P105</strain>
    </source>
</reference>
<dbReference type="Gene3D" id="2.120.10.30">
    <property type="entry name" value="TolB, C-terminal domain"/>
    <property type="match status" value="5"/>
</dbReference>
<feature type="domain" description="Teneurin NHL" evidence="1">
    <location>
        <begin position="43"/>
        <end position="214"/>
    </location>
</feature>
<dbReference type="KEGG" id="pfer:IRI77_02805"/>
<dbReference type="Gene3D" id="2.40.10.500">
    <property type="match status" value="1"/>
</dbReference>
<dbReference type="PANTHER" id="PTHR46388">
    <property type="entry name" value="NHL REPEAT-CONTAINING PROTEIN 2"/>
    <property type="match status" value="1"/>
</dbReference>
<name>A0A7S7NSK0_PALFE</name>
<dbReference type="SUPFAM" id="SSF63829">
    <property type="entry name" value="Calcium-dependent phosphotriesterase"/>
    <property type="match status" value="2"/>
</dbReference>
<dbReference type="InterPro" id="IPR056822">
    <property type="entry name" value="TEN_NHL"/>
</dbReference>
<dbReference type="InterPro" id="IPR011042">
    <property type="entry name" value="6-blade_b-propeller_TolB-like"/>
</dbReference>
<evidence type="ECO:0000259" key="1">
    <source>
        <dbReference type="Pfam" id="PF25021"/>
    </source>
</evidence>
<dbReference type="PANTHER" id="PTHR46388:SF2">
    <property type="entry name" value="NHL REPEAT-CONTAINING PROTEIN 2"/>
    <property type="match status" value="1"/>
</dbReference>
<protein>
    <recommendedName>
        <fullName evidence="1">Teneurin NHL domain-containing protein</fullName>
    </recommendedName>
</protein>
<dbReference type="EMBL" id="CP063849">
    <property type="protein sequence ID" value="QOY88909.1"/>
    <property type="molecule type" value="Genomic_DNA"/>
</dbReference>
<dbReference type="NCBIfam" id="TIGR03437">
    <property type="entry name" value="Soli_cterm"/>
    <property type="match status" value="1"/>
</dbReference>
<sequence length="919" mass="93412">MLAALACFSIALSAQYREGYVVSRFAGGSTLQTGALTPLSLYLEQPYDLAFTPDGALLIADTRLARLFRIGADGTVTVLRPKATMGGVAVHPDGSIYYSAYGQNMIYRLNEDGTETLIAGTGKTTPVADNVPALEATVKGPSGLVFDTAGNLYIAEKGASRIRRMSAEGTMTTVAGTSGSTYGENVPGTSGQVISPEQLALDSAGRLYISSSNSSRIRVLDTKSGLLSTFAGGGSESYGKEGIAPTNATLSYPYGVAASSSGAVYISESYGARVRNVAAGRLMTFAGTGVRGYSGDGGSAQAAQVSYPTHLTVGPEGALYFIDNRLIRRVDTDGVITTFAGTTDLTYMGGTGMAMNARLITARGLSFDANDNLFLADSDHHMIRRITQAGEISTVAGNSIPGSGGNGGAATEGSLFFPWATSHDAQGNLYVAQRGDSVEAYDADASLIRMVSAESTLSIAGGGGNASGSTAAAIGDGGPAVKATFIWPESVTTDAAGQLYIADTNHSRIRRVDASGNITTVAGNGNYGYTGDNGAAVSAQLARPNRLCMTPDGGLVISDADNYRIRKVDAQGIIRTIAGTGATSRSGDGGPAISAGLGFLSDIACDKDGSIFLAEYAGYIRRIDPDGVITTVAGASKTTATALESADPSTVAFGTLQSVAVDTKGQLYFSAGTTIYRLLPKTLDAGLVRNAASQLTGPIAPGEIIEVEGPGIGPEEPAAGVVDEFGVLGGEAGGTRVLINSSPAPVVSASSGKVRAIVPLTARVISYIEILRGGVLTNRIQLTQTPSAPGLFAGEDGKGQAQAKNQDGTANAVETPVAVGEVLTLRLTGAGLLDADVAPGAVPADPRPKPVLPVAVLFGEVPADEVVSAELVEPGVVEVKVRVPAAAPVGGQVPVAVQVGGVSTQPEVTVAVAAARPSA</sequence>
<accession>A0A7S7NSK0</accession>
<proteinExistence type="predicted"/>
<evidence type="ECO:0000313" key="2">
    <source>
        <dbReference type="EMBL" id="QOY88909.1"/>
    </source>
</evidence>
<dbReference type="InterPro" id="IPR017803">
    <property type="entry name" value="CHP03437_C"/>
</dbReference>
<dbReference type="SUPFAM" id="SSF63825">
    <property type="entry name" value="YWTD domain"/>
    <property type="match status" value="1"/>
</dbReference>
<dbReference type="Proteomes" id="UP000593892">
    <property type="component" value="Chromosome"/>
</dbReference>